<accession>A0A0N4VBF0</accession>
<dbReference type="EMBL" id="UXUI01008880">
    <property type="protein sequence ID" value="VDD92589.1"/>
    <property type="molecule type" value="Genomic_DNA"/>
</dbReference>
<dbReference type="WBParaSite" id="EVEC_0000785601-mRNA-1">
    <property type="protein sequence ID" value="EVEC_0000785601-mRNA-1"/>
    <property type="gene ID" value="EVEC_0000785601"/>
</dbReference>
<reference evidence="10" key="1">
    <citation type="submission" date="2017-02" db="UniProtKB">
        <authorList>
            <consortium name="WormBaseParasite"/>
        </authorList>
    </citation>
    <scope>IDENTIFICATION</scope>
</reference>
<proteinExistence type="inferred from homology"/>
<feature type="transmembrane region" description="Helical" evidence="7">
    <location>
        <begin position="483"/>
        <end position="509"/>
    </location>
</feature>
<evidence type="ECO:0000256" key="5">
    <source>
        <dbReference type="ARBA" id="ARBA00023136"/>
    </source>
</evidence>
<keyword evidence="6" id="KW-0325">Glycoprotein</keyword>
<dbReference type="InterPro" id="IPR008795">
    <property type="entry name" value="Prominin"/>
</dbReference>
<feature type="transmembrane region" description="Helical" evidence="7">
    <location>
        <begin position="236"/>
        <end position="265"/>
    </location>
</feature>
<dbReference type="AlphaFoldDB" id="A0A0N4VBF0"/>
<reference evidence="8 9" key="2">
    <citation type="submission" date="2018-10" db="EMBL/GenBank/DDBJ databases">
        <authorList>
            <consortium name="Pathogen Informatics"/>
        </authorList>
    </citation>
    <scope>NUCLEOTIDE SEQUENCE [LARGE SCALE GENOMIC DNA]</scope>
</reference>
<evidence type="ECO:0000313" key="10">
    <source>
        <dbReference type="WBParaSite" id="EVEC_0000785601-mRNA-1"/>
    </source>
</evidence>
<organism evidence="10">
    <name type="scientific">Enterobius vermicularis</name>
    <name type="common">Human pinworm</name>
    <dbReference type="NCBI Taxonomy" id="51028"/>
    <lineage>
        <taxon>Eukaryota</taxon>
        <taxon>Metazoa</taxon>
        <taxon>Ecdysozoa</taxon>
        <taxon>Nematoda</taxon>
        <taxon>Chromadorea</taxon>
        <taxon>Rhabditida</taxon>
        <taxon>Spirurina</taxon>
        <taxon>Oxyuridomorpha</taxon>
        <taxon>Oxyuroidea</taxon>
        <taxon>Oxyuridae</taxon>
        <taxon>Enterobius</taxon>
    </lineage>
</organism>
<evidence type="ECO:0000256" key="6">
    <source>
        <dbReference type="ARBA" id="ARBA00023180"/>
    </source>
</evidence>
<gene>
    <name evidence="8" type="ORF">EVEC_LOCUS7340</name>
</gene>
<dbReference type="PANTHER" id="PTHR11238">
    <property type="entry name" value="PROMININ ISOFORM D-RELATED"/>
    <property type="match status" value="1"/>
</dbReference>
<evidence type="ECO:0000313" key="8">
    <source>
        <dbReference type="EMBL" id="VDD92589.1"/>
    </source>
</evidence>
<protein>
    <submittedName>
        <fullName evidence="10">Phage infection protein</fullName>
    </submittedName>
</protein>
<dbReference type="OrthoDB" id="5844315at2759"/>
<dbReference type="Pfam" id="PF05478">
    <property type="entry name" value="Prominin"/>
    <property type="match status" value="2"/>
</dbReference>
<dbReference type="STRING" id="51028.A0A0N4VBF0"/>
<dbReference type="Proteomes" id="UP000274131">
    <property type="component" value="Unassembled WGS sequence"/>
</dbReference>
<comment type="similarity">
    <text evidence="2">Belongs to the prominin family.</text>
</comment>
<keyword evidence="9" id="KW-1185">Reference proteome</keyword>
<dbReference type="GO" id="GO:0016020">
    <property type="term" value="C:membrane"/>
    <property type="evidence" value="ECO:0007669"/>
    <property type="project" value="UniProtKB-SubCell"/>
</dbReference>
<dbReference type="PANTHER" id="PTHR11238:SF9">
    <property type="entry name" value="PROMININ, ISOFORM D"/>
    <property type="match status" value="1"/>
</dbReference>
<comment type="subcellular location">
    <subcellularLocation>
        <location evidence="1">Membrane</location>
        <topology evidence="1">Multi-pass membrane protein</topology>
    </subcellularLocation>
</comment>
<sequence>MSLYGASVQDTNDNIDYSGPSLNGIANDMKSVVDDSANNLICEANQTFDSLFGKIINMVNEFEDSNINSLEVKYGLKNVEEFFGIAEEFRLQLVKTKDLTEKAITEVQEPEKKKLQDLLDQLNNITETIEQFDVTTKATNTSREALNSVTNDLAQAITPVEKKIEDIRSMLMDIQSKVADSSARSSAFSGAKAIILVPVTVVAASVIFVLVFGVLRIFQRIAPKIMSKFLKVGGKVATFGIVLTFIISWIIMALSTIMFFGGFGIEAGCKVLFRDEDMKIFKHIPYLDFEIPNHYDTKNAVKINVGDVFKQCSKNSSIYTVFQGDKLINETGIMNDIDLPKHKNEVIKAIQEHNITFTFPDTHLATTKGDTDNLQSALDGIGDQEQLKDVKDNGNKLIEMLRNMTTIFNETLKAAKKSEGFINDTIVMVDDLFSNLSKTVPNLIGNVKNDLRESVYPCRPVYDLWQNIGALGCDRMGKPVQGVWTSLGLIAVLFIPTVILMIIVSGILYEKYQQNDYAKRESDVV</sequence>
<evidence type="ECO:0000256" key="4">
    <source>
        <dbReference type="ARBA" id="ARBA00022989"/>
    </source>
</evidence>
<evidence type="ECO:0000256" key="2">
    <source>
        <dbReference type="ARBA" id="ARBA00006058"/>
    </source>
</evidence>
<evidence type="ECO:0000256" key="7">
    <source>
        <dbReference type="SAM" id="Phobius"/>
    </source>
</evidence>
<keyword evidence="4 7" id="KW-1133">Transmembrane helix</keyword>
<evidence type="ECO:0000256" key="1">
    <source>
        <dbReference type="ARBA" id="ARBA00004141"/>
    </source>
</evidence>
<feature type="transmembrane region" description="Helical" evidence="7">
    <location>
        <begin position="193"/>
        <end position="215"/>
    </location>
</feature>
<keyword evidence="3 7" id="KW-0812">Transmembrane</keyword>
<evidence type="ECO:0000256" key="3">
    <source>
        <dbReference type="ARBA" id="ARBA00022692"/>
    </source>
</evidence>
<keyword evidence="5 7" id="KW-0472">Membrane</keyword>
<evidence type="ECO:0000313" key="9">
    <source>
        <dbReference type="Proteomes" id="UP000274131"/>
    </source>
</evidence>
<name>A0A0N4VBF0_ENTVE</name>